<dbReference type="SUPFAM" id="SSF56300">
    <property type="entry name" value="Metallo-dependent phosphatases"/>
    <property type="match status" value="1"/>
</dbReference>
<evidence type="ECO:0000313" key="5">
    <source>
        <dbReference type="Proteomes" id="UP000813444"/>
    </source>
</evidence>
<feature type="region of interest" description="Disordered" evidence="2">
    <location>
        <begin position="565"/>
        <end position="617"/>
    </location>
</feature>
<dbReference type="InterPro" id="IPR033308">
    <property type="entry name" value="PGAP5/Cdc1/Ted1"/>
</dbReference>
<organism evidence="4 5">
    <name type="scientific">Stachybotrys elegans</name>
    <dbReference type="NCBI Taxonomy" id="80388"/>
    <lineage>
        <taxon>Eukaryota</taxon>
        <taxon>Fungi</taxon>
        <taxon>Dikarya</taxon>
        <taxon>Ascomycota</taxon>
        <taxon>Pezizomycotina</taxon>
        <taxon>Sordariomycetes</taxon>
        <taxon>Hypocreomycetidae</taxon>
        <taxon>Hypocreales</taxon>
        <taxon>Stachybotryaceae</taxon>
        <taxon>Stachybotrys</taxon>
    </lineage>
</organism>
<feature type="compositionally biased region" description="Low complexity" evidence="2">
    <location>
        <begin position="573"/>
        <end position="597"/>
    </location>
</feature>
<evidence type="ECO:0000256" key="2">
    <source>
        <dbReference type="SAM" id="MobiDB-lite"/>
    </source>
</evidence>
<feature type="transmembrane region" description="Helical" evidence="3">
    <location>
        <begin position="51"/>
        <end position="69"/>
    </location>
</feature>
<dbReference type="PANTHER" id="PTHR13315:SF4">
    <property type="entry name" value="METALLOPHOSPHOESTERASE, ISOFORM E"/>
    <property type="match status" value="1"/>
</dbReference>
<dbReference type="OrthoDB" id="5977743at2759"/>
<keyword evidence="3" id="KW-1133">Transmembrane helix</keyword>
<dbReference type="GO" id="GO:0016020">
    <property type="term" value="C:membrane"/>
    <property type="evidence" value="ECO:0007669"/>
    <property type="project" value="GOC"/>
</dbReference>
<dbReference type="GO" id="GO:0005783">
    <property type="term" value="C:endoplasmic reticulum"/>
    <property type="evidence" value="ECO:0007669"/>
    <property type="project" value="TreeGrafter"/>
</dbReference>
<evidence type="ECO:0000256" key="1">
    <source>
        <dbReference type="ARBA" id="ARBA00023136"/>
    </source>
</evidence>
<feature type="compositionally biased region" description="Polar residues" evidence="2">
    <location>
        <begin position="598"/>
        <end position="607"/>
    </location>
</feature>
<feature type="region of interest" description="Disordered" evidence="2">
    <location>
        <begin position="371"/>
        <end position="393"/>
    </location>
</feature>
<reference evidence="4" key="1">
    <citation type="journal article" date="2021" name="Nat. Commun.">
        <title>Genetic determinants of endophytism in the Arabidopsis root mycobiome.</title>
        <authorList>
            <person name="Mesny F."/>
            <person name="Miyauchi S."/>
            <person name="Thiergart T."/>
            <person name="Pickel B."/>
            <person name="Atanasova L."/>
            <person name="Karlsson M."/>
            <person name="Huettel B."/>
            <person name="Barry K.W."/>
            <person name="Haridas S."/>
            <person name="Chen C."/>
            <person name="Bauer D."/>
            <person name="Andreopoulos W."/>
            <person name="Pangilinan J."/>
            <person name="LaButti K."/>
            <person name="Riley R."/>
            <person name="Lipzen A."/>
            <person name="Clum A."/>
            <person name="Drula E."/>
            <person name="Henrissat B."/>
            <person name="Kohler A."/>
            <person name="Grigoriev I.V."/>
            <person name="Martin F.M."/>
            <person name="Hacquard S."/>
        </authorList>
    </citation>
    <scope>NUCLEOTIDE SEQUENCE</scope>
    <source>
        <strain evidence="4">MPI-CAGE-CH-0235</strain>
    </source>
</reference>
<comment type="caution">
    <text evidence="4">The sequence shown here is derived from an EMBL/GenBank/DDBJ whole genome shotgun (WGS) entry which is preliminary data.</text>
</comment>
<dbReference type="Proteomes" id="UP000813444">
    <property type="component" value="Unassembled WGS sequence"/>
</dbReference>
<evidence type="ECO:0000256" key="3">
    <source>
        <dbReference type="SAM" id="Phobius"/>
    </source>
</evidence>
<dbReference type="AlphaFoldDB" id="A0A8K0SNI2"/>
<dbReference type="PANTHER" id="PTHR13315">
    <property type="entry name" value="METALLO PHOSPHOESTERASE RELATED"/>
    <property type="match status" value="1"/>
</dbReference>
<dbReference type="InterPro" id="IPR029052">
    <property type="entry name" value="Metallo-depent_PP-like"/>
</dbReference>
<name>A0A8K0SNI2_9HYPO</name>
<dbReference type="EMBL" id="JAGPNK010000009">
    <property type="protein sequence ID" value="KAH7313469.1"/>
    <property type="molecule type" value="Genomic_DNA"/>
</dbReference>
<sequence>MARDDVSAAELAQRSAQMAWAWAAGPGRLKATALALRLVDRIRRNLVPRRLFSLPHLLVFCWFIAILWGERWIFESKVESCEWENWESWPKGAKPHHLVFLADPQIIDPHTYPGRPWPLSSLTFFITDTYLRRGYKAVQTQLHPDSVFLLGDLFDGGREWKTRRGEFVDPPLGRAKRAKDELGQLDKWHRKYGEDFWLAEYKRFGDIFFDMWNMGGDTPGSWQRGRKLVASLPGNHDLGFGAQVQAPVRDRFTTFFGDLNRVDVVGNHTIVSVDGLSLSAGSSEYKDSHDLRPIYEPVNDFLEHVKAYKRKAVQEELGVWYGPERDLRYAQEVEELDTADLGRFPQRDPGAAGSELPTILLTHVPLYRAPGTPCGPKREHWPPAKPPKGQAEPVVPDHRNAISISAGYQYQNVLSEQDSVKLVKSVGNVVHVFSGDDHDYCELVHGPTKDNVREITVKSMSMAMGVPTPGFVMASLYNPVDEHGKPLSGAAGPTLQTHLCLLPNQIHTYMQYVFFLMLTLVMLLVRAFLVPVLNLQPFALEADASASSPTAGAMLPLYREKQKLEARQTTPFRSSSSSSSSSRSGTRARSSSLAGSGQWQPKRSNNRGGPLPGPRIHLDEDFYDGGKSWKAGQVRGRSVLATAGREMWTTTWRVTWMAVLFWVYLN</sequence>
<accession>A0A8K0SNI2</accession>
<keyword evidence="5" id="KW-1185">Reference proteome</keyword>
<feature type="transmembrane region" description="Helical" evidence="3">
    <location>
        <begin position="509"/>
        <end position="529"/>
    </location>
</feature>
<protein>
    <submittedName>
        <fullName evidence="4">Manganese ion homeostasis</fullName>
    </submittedName>
</protein>
<gene>
    <name evidence="4" type="ORF">B0I35DRAFT_394575</name>
</gene>
<proteinExistence type="predicted"/>
<evidence type="ECO:0000313" key="4">
    <source>
        <dbReference type="EMBL" id="KAH7313469.1"/>
    </source>
</evidence>
<dbReference type="GO" id="GO:0006506">
    <property type="term" value="P:GPI anchor biosynthetic process"/>
    <property type="evidence" value="ECO:0007669"/>
    <property type="project" value="InterPro"/>
</dbReference>
<keyword evidence="1 3" id="KW-0472">Membrane</keyword>
<keyword evidence="3" id="KW-0812">Transmembrane</keyword>